<sequence>MASFPSATSIFNISAQTVSSSQRTKPHHVIINSCYLLSKFHWDTTCTICHRAMNLQLERDHVLDLLKENRPVVLRFPMAMEKDGDFWRQLVADDGRLRYLILTLSGRDLDVSSCIDRATQWTYHILKYLGTSQLICVRIQIGFTADVILQALEGLPRRFARAIPSLRYMAMEWLTHKLGAPPRADHDHPCEDCIQQSSWWRLEDTDMPRVLIPVSATVGEHVDAHLQSAEFASTLD</sequence>
<dbReference type="EMBL" id="KV427672">
    <property type="protein sequence ID" value="KZT00988.1"/>
    <property type="molecule type" value="Genomic_DNA"/>
</dbReference>
<dbReference type="Proteomes" id="UP000076871">
    <property type="component" value="Unassembled WGS sequence"/>
</dbReference>
<dbReference type="OrthoDB" id="2780918at2759"/>
<gene>
    <name evidence="1" type="ORF">LAESUDRAFT_731711</name>
</gene>
<organism evidence="1 2">
    <name type="scientific">Laetiporus sulphureus 93-53</name>
    <dbReference type="NCBI Taxonomy" id="1314785"/>
    <lineage>
        <taxon>Eukaryota</taxon>
        <taxon>Fungi</taxon>
        <taxon>Dikarya</taxon>
        <taxon>Basidiomycota</taxon>
        <taxon>Agaricomycotina</taxon>
        <taxon>Agaricomycetes</taxon>
        <taxon>Polyporales</taxon>
        <taxon>Laetiporus</taxon>
    </lineage>
</organism>
<name>A0A165BG48_9APHY</name>
<evidence type="ECO:0000313" key="1">
    <source>
        <dbReference type="EMBL" id="KZT00988.1"/>
    </source>
</evidence>
<dbReference type="AlphaFoldDB" id="A0A165BG48"/>
<accession>A0A165BG48</accession>
<proteinExistence type="predicted"/>
<protein>
    <submittedName>
        <fullName evidence="1">Uncharacterized protein</fullName>
    </submittedName>
</protein>
<keyword evidence="2" id="KW-1185">Reference proteome</keyword>
<dbReference type="RefSeq" id="XP_040758728.1">
    <property type="nucleotide sequence ID" value="XM_040910099.1"/>
</dbReference>
<dbReference type="InParanoid" id="A0A165BG48"/>
<evidence type="ECO:0000313" key="2">
    <source>
        <dbReference type="Proteomes" id="UP000076871"/>
    </source>
</evidence>
<reference evidence="1 2" key="1">
    <citation type="journal article" date="2016" name="Mol. Biol. Evol.">
        <title>Comparative Genomics of Early-Diverging Mushroom-Forming Fungi Provides Insights into the Origins of Lignocellulose Decay Capabilities.</title>
        <authorList>
            <person name="Nagy L.G."/>
            <person name="Riley R."/>
            <person name="Tritt A."/>
            <person name="Adam C."/>
            <person name="Daum C."/>
            <person name="Floudas D."/>
            <person name="Sun H."/>
            <person name="Yadav J.S."/>
            <person name="Pangilinan J."/>
            <person name="Larsson K.H."/>
            <person name="Matsuura K."/>
            <person name="Barry K."/>
            <person name="Labutti K."/>
            <person name="Kuo R."/>
            <person name="Ohm R.A."/>
            <person name="Bhattacharya S.S."/>
            <person name="Shirouzu T."/>
            <person name="Yoshinaga Y."/>
            <person name="Martin F.M."/>
            <person name="Grigoriev I.V."/>
            <person name="Hibbett D.S."/>
        </authorList>
    </citation>
    <scope>NUCLEOTIDE SEQUENCE [LARGE SCALE GENOMIC DNA]</scope>
    <source>
        <strain evidence="1 2">93-53</strain>
    </source>
</reference>
<dbReference type="GeneID" id="63827128"/>